<dbReference type="PANTHER" id="PTHR13142:SF1">
    <property type="entry name" value="INNER CENTROMERE PROTEIN"/>
    <property type="match status" value="1"/>
</dbReference>
<feature type="compositionally biased region" description="Low complexity" evidence="8">
    <location>
        <begin position="125"/>
        <end position="139"/>
    </location>
</feature>
<gene>
    <name evidence="10" type="ORF">K452DRAFT_311809</name>
</gene>
<comment type="subcellular location">
    <subcellularLocation>
        <location evidence="2">Cytoplasm</location>
        <location evidence="2">Cytoskeleton</location>
        <location evidence="2">Spindle</location>
    </subcellularLocation>
    <subcellularLocation>
        <location evidence="1">Nucleus</location>
    </subcellularLocation>
</comment>
<feature type="compositionally biased region" description="Polar residues" evidence="8">
    <location>
        <begin position="412"/>
        <end position="433"/>
    </location>
</feature>
<comment type="similarity">
    <text evidence="3">Belongs to the INCENP family.</text>
</comment>
<dbReference type="EMBL" id="ML995498">
    <property type="protein sequence ID" value="KAF2138025.1"/>
    <property type="molecule type" value="Genomic_DNA"/>
</dbReference>
<dbReference type="RefSeq" id="XP_033393738.1">
    <property type="nucleotide sequence ID" value="XM_033543466.1"/>
</dbReference>
<dbReference type="GeneID" id="54300963"/>
<feature type="compositionally biased region" description="Acidic residues" evidence="8">
    <location>
        <begin position="465"/>
        <end position="476"/>
    </location>
</feature>
<accession>A0A6A6B439</accession>
<feature type="compositionally biased region" description="Basic residues" evidence="8">
    <location>
        <begin position="68"/>
        <end position="81"/>
    </location>
</feature>
<feature type="compositionally biased region" description="Low complexity" evidence="8">
    <location>
        <begin position="178"/>
        <end position="189"/>
    </location>
</feature>
<protein>
    <recommendedName>
        <fullName evidence="9">Inner centromere protein ARK-binding domain-containing protein</fullName>
    </recommendedName>
</protein>
<feature type="compositionally biased region" description="Acidic residues" evidence="8">
    <location>
        <begin position="570"/>
        <end position="579"/>
    </location>
</feature>
<feature type="compositionally biased region" description="Basic residues" evidence="8">
    <location>
        <begin position="349"/>
        <end position="358"/>
    </location>
</feature>
<feature type="region of interest" description="Disordered" evidence="8">
    <location>
        <begin position="67"/>
        <end position="597"/>
    </location>
</feature>
<dbReference type="InterPro" id="IPR005635">
    <property type="entry name" value="Inner_centromere_prot_ARK-bd"/>
</dbReference>
<feature type="domain" description="Inner centromere protein ARK-binding" evidence="9">
    <location>
        <begin position="1188"/>
        <end position="1244"/>
    </location>
</feature>
<feature type="region of interest" description="Disordered" evidence="8">
    <location>
        <begin position="613"/>
        <end position="1072"/>
    </location>
</feature>
<evidence type="ECO:0000256" key="8">
    <source>
        <dbReference type="SAM" id="MobiDB-lite"/>
    </source>
</evidence>
<dbReference type="Proteomes" id="UP000799438">
    <property type="component" value="Unassembled WGS sequence"/>
</dbReference>
<evidence type="ECO:0000313" key="10">
    <source>
        <dbReference type="EMBL" id="KAF2138025.1"/>
    </source>
</evidence>
<feature type="compositionally biased region" description="Basic and acidic residues" evidence="8">
    <location>
        <begin position="676"/>
        <end position="717"/>
    </location>
</feature>
<feature type="compositionally biased region" description="Low complexity" evidence="8">
    <location>
        <begin position="642"/>
        <end position="651"/>
    </location>
</feature>
<feature type="compositionally biased region" description="Acidic residues" evidence="8">
    <location>
        <begin position="160"/>
        <end position="169"/>
    </location>
</feature>
<dbReference type="OrthoDB" id="6123at2759"/>
<feature type="compositionally biased region" description="Acidic residues" evidence="8">
    <location>
        <begin position="1191"/>
        <end position="1200"/>
    </location>
</feature>
<feature type="compositionally biased region" description="Polar residues" evidence="8">
    <location>
        <begin position="363"/>
        <end position="372"/>
    </location>
</feature>
<dbReference type="GO" id="GO:0007059">
    <property type="term" value="P:chromosome segregation"/>
    <property type="evidence" value="ECO:0007669"/>
    <property type="project" value="UniProtKB-KW"/>
</dbReference>
<keyword evidence="4" id="KW-0963">Cytoplasm</keyword>
<feature type="compositionally biased region" description="Polar residues" evidence="8">
    <location>
        <begin position="814"/>
        <end position="832"/>
    </location>
</feature>
<feature type="compositionally biased region" description="Basic and acidic residues" evidence="8">
    <location>
        <begin position="870"/>
        <end position="930"/>
    </location>
</feature>
<keyword evidence="7" id="KW-0539">Nucleus</keyword>
<keyword evidence="11" id="KW-1185">Reference proteome</keyword>
<reference evidence="10" key="1">
    <citation type="journal article" date="2020" name="Stud. Mycol.">
        <title>101 Dothideomycetes genomes: a test case for predicting lifestyles and emergence of pathogens.</title>
        <authorList>
            <person name="Haridas S."/>
            <person name="Albert R."/>
            <person name="Binder M."/>
            <person name="Bloem J."/>
            <person name="Labutti K."/>
            <person name="Salamov A."/>
            <person name="Andreopoulos B."/>
            <person name="Baker S."/>
            <person name="Barry K."/>
            <person name="Bills G."/>
            <person name="Bluhm B."/>
            <person name="Cannon C."/>
            <person name="Castanera R."/>
            <person name="Culley D."/>
            <person name="Daum C."/>
            <person name="Ezra D."/>
            <person name="Gonzalez J."/>
            <person name="Henrissat B."/>
            <person name="Kuo A."/>
            <person name="Liang C."/>
            <person name="Lipzen A."/>
            <person name="Lutzoni F."/>
            <person name="Magnuson J."/>
            <person name="Mondo S."/>
            <person name="Nolan M."/>
            <person name="Ohm R."/>
            <person name="Pangilinan J."/>
            <person name="Park H.-J."/>
            <person name="Ramirez L."/>
            <person name="Alfaro M."/>
            <person name="Sun H."/>
            <person name="Tritt A."/>
            <person name="Yoshinaga Y."/>
            <person name="Zwiers L.-H."/>
            <person name="Turgeon B."/>
            <person name="Goodwin S."/>
            <person name="Spatafora J."/>
            <person name="Crous P."/>
            <person name="Grigoriev I."/>
        </authorList>
    </citation>
    <scope>NUCLEOTIDE SEQUENCE</scope>
    <source>
        <strain evidence="10">CBS 121167</strain>
    </source>
</reference>
<feature type="compositionally biased region" description="Polar residues" evidence="8">
    <location>
        <begin position="843"/>
        <end position="861"/>
    </location>
</feature>
<evidence type="ECO:0000256" key="4">
    <source>
        <dbReference type="ARBA" id="ARBA00022490"/>
    </source>
</evidence>
<keyword evidence="6" id="KW-0206">Cytoskeleton</keyword>
<proteinExistence type="inferred from homology"/>
<evidence type="ECO:0000256" key="5">
    <source>
        <dbReference type="ARBA" id="ARBA00022829"/>
    </source>
</evidence>
<evidence type="ECO:0000256" key="6">
    <source>
        <dbReference type="ARBA" id="ARBA00023212"/>
    </source>
</evidence>
<evidence type="ECO:0000256" key="7">
    <source>
        <dbReference type="ARBA" id="ARBA00023242"/>
    </source>
</evidence>
<keyword evidence="5" id="KW-0159">Chromosome partition</keyword>
<feature type="compositionally biased region" description="Low complexity" evidence="8">
    <location>
        <begin position="1143"/>
        <end position="1158"/>
    </location>
</feature>
<feature type="compositionally biased region" description="Acidic residues" evidence="8">
    <location>
        <begin position="223"/>
        <end position="236"/>
    </location>
</feature>
<evidence type="ECO:0000256" key="3">
    <source>
        <dbReference type="ARBA" id="ARBA00010042"/>
    </source>
</evidence>
<sequence>MAPSRSKVQVGSAPWILSERRQANEFVDQEAEEFSYSVRNEMEWLNEHMADIFSKTELNVADVFKTPGKLRGKTPRTARKRNPLETRAPLTDIFAPNIQAGPSPAKNTEFFKQIAQFQVAEDPEPSSAQEPSQPSQSESQTHRAPLSTLITDSGYHGITDDEMEVDDNEEIAKLSPVKESPAKPAAVSSPPKPADENEDSHGSSFVSAKEDAENQAPTNYGVYEDEGAAAPDEDMDLVATQPDTQPEEPPSPHDEENAKSPQYSVGDQTTSAFNSIMRAEERRKEEEEQNQMDAEGTKSPSEGPSPPRQLLRKSSLAFSSLPAREPLAAKKSMGARVSRTSHVDQYKARSSHFGRFTHGKSLGGSQNTQTDHGSQEKEAEEDKSSAAHEASETTKTHNKTSTQLLHERINMLAQSQEPRTKSIPSSQTSTEPNYPQLPGVDNEDEPEPVISKAPAKAPSPVQNTQEDEDEDDDDDWIAPISSMPPPMSSIRPVLNKSRSAETMDNTLGKSSVGSTEPDTQASKLRSPATRASPSGAKHAKSSSSVPDFGSPLRPVATDPGSTHKKSNSVDEPEPAEVEETSTPAGSPSKTDAGALSASKSRFYSVLKSARSMFASSAGAGDQARLDAQSPAPTYPEMEEVSSPEPSRPLSSVFDKPVNPAPPASRSMAAPATPKPTEVRKTRSSTEREGRQKEIEARERERQEEEALEKEREKERQKAAAAAEKKKQKAKPSKESLSIRPGAASRAGTVSPFDEDYNSADEAASPPPAPKTQPSASKSQTLKQPASRLAKPSKESLKPVKESIPRPRTLIKVGLSSQRAHPSTADLSKSLQGTLPAPKVNAEPASNSFNKSITGASSSVAKPNSLALAAKNKEKEEREAQRKAEKKRAIEQQRAEKAAKAEEERRKADEERRAEVQRKAAEQQRAQEAKRAANRQALAAEAKKQEQMRSKAASRQGNDLAHALQQEKASTMPSHQRSDMPATRPISRMNTVQDMNLSRPVNPAKPPPKRMFQADDDEPVQRPQVPRNGPSFQRLDAKRRRTSEEAEEPAGQRRSMMAPPIRQSNIRKAYPDRDRIMGVIDKAKDVPSKFTHGYMAAPSGASSHTGSMFKQTVTAQHQIQHGKPSGHPNDMATISKAKIPFADSAAAPGPSASAAGPSSHQFKTPMRVNTTTTTVKTASPHFPTPELPDIATDSEDEDSDAEASSFQAPSWVNSPALKELLSQQQLVDPMEVFGPIPPLQMEEIFKNKDRHKRFRERTSSAHWTADKLTEEERKKDREGRKRLMEDGGWTYRNAS</sequence>
<feature type="region of interest" description="Disordered" evidence="8">
    <location>
        <begin position="1111"/>
        <end position="1211"/>
    </location>
</feature>
<dbReference type="PANTHER" id="PTHR13142">
    <property type="entry name" value="INNER CENTROMERE PROTEIN"/>
    <property type="match status" value="1"/>
</dbReference>
<feature type="compositionally biased region" description="Basic and acidic residues" evidence="8">
    <location>
        <begin position="373"/>
        <end position="395"/>
    </location>
</feature>
<feature type="compositionally biased region" description="Polar residues" evidence="8">
    <location>
        <begin position="771"/>
        <end position="783"/>
    </location>
</feature>
<dbReference type="Pfam" id="PF03941">
    <property type="entry name" value="INCENP_ARK-bind"/>
    <property type="match status" value="1"/>
</dbReference>
<evidence type="ECO:0000256" key="1">
    <source>
        <dbReference type="ARBA" id="ARBA00004123"/>
    </source>
</evidence>
<dbReference type="GO" id="GO:0005634">
    <property type="term" value="C:nucleus"/>
    <property type="evidence" value="ECO:0007669"/>
    <property type="project" value="UniProtKB-SubCell"/>
</dbReference>
<name>A0A6A6B439_9PEZI</name>
<feature type="region of interest" description="Disordered" evidence="8">
    <location>
        <begin position="1249"/>
        <end position="1294"/>
    </location>
</feature>
<organism evidence="10 11">
    <name type="scientific">Aplosporella prunicola CBS 121167</name>
    <dbReference type="NCBI Taxonomy" id="1176127"/>
    <lineage>
        <taxon>Eukaryota</taxon>
        <taxon>Fungi</taxon>
        <taxon>Dikarya</taxon>
        <taxon>Ascomycota</taxon>
        <taxon>Pezizomycotina</taxon>
        <taxon>Dothideomycetes</taxon>
        <taxon>Dothideomycetes incertae sedis</taxon>
        <taxon>Botryosphaeriales</taxon>
        <taxon>Aplosporellaceae</taxon>
        <taxon>Aplosporella</taxon>
    </lineage>
</organism>
<evidence type="ECO:0000259" key="9">
    <source>
        <dbReference type="Pfam" id="PF03941"/>
    </source>
</evidence>
<feature type="compositionally biased region" description="Basic and acidic residues" evidence="8">
    <location>
        <begin position="1255"/>
        <end position="1284"/>
    </location>
</feature>
<feature type="compositionally biased region" description="Polar residues" evidence="8">
    <location>
        <begin position="259"/>
        <end position="274"/>
    </location>
</feature>
<feature type="compositionally biased region" description="Polar residues" evidence="8">
    <location>
        <begin position="496"/>
        <end position="523"/>
    </location>
</feature>
<feature type="compositionally biased region" description="Basic and acidic residues" evidence="8">
    <location>
        <begin position="791"/>
        <end position="804"/>
    </location>
</feature>
<evidence type="ECO:0000313" key="11">
    <source>
        <dbReference type="Proteomes" id="UP000799438"/>
    </source>
</evidence>
<dbReference type="GO" id="GO:0005819">
    <property type="term" value="C:spindle"/>
    <property type="evidence" value="ECO:0007669"/>
    <property type="project" value="UniProtKB-SubCell"/>
</dbReference>
<evidence type="ECO:0000256" key="2">
    <source>
        <dbReference type="ARBA" id="ARBA00004186"/>
    </source>
</evidence>
<feature type="compositionally biased region" description="Polar residues" evidence="8">
    <location>
        <begin position="580"/>
        <end position="589"/>
    </location>
</feature>